<feature type="transmembrane region" description="Helical" evidence="7">
    <location>
        <begin position="15"/>
        <end position="36"/>
    </location>
</feature>
<dbReference type="PROSITE" id="PS50929">
    <property type="entry name" value="ABC_TM1F"/>
    <property type="match status" value="1"/>
</dbReference>
<evidence type="ECO:0000256" key="5">
    <source>
        <dbReference type="ARBA" id="ARBA00022989"/>
    </source>
</evidence>
<dbReference type="GO" id="GO:0005886">
    <property type="term" value="C:plasma membrane"/>
    <property type="evidence" value="ECO:0007669"/>
    <property type="project" value="UniProtKB-SubCell"/>
</dbReference>
<keyword evidence="4 10" id="KW-0067">ATP-binding</keyword>
<protein>
    <submittedName>
        <fullName evidence="10">ABC transporter ATP-binding protein</fullName>
    </submittedName>
</protein>
<dbReference type="PANTHER" id="PTHR24221:SF654">
    <property type="entry name" value="ATP-BINDING CASSETTE SUB-FAMILY B MEMBER 6"/>
    <property type="match status" value="1"/>
</dbReference>
<feature type="transmembrane region" description="Helical" evidence="7">
    <location>
        <begin position="56"/>
        <end position="80"/>
    </location>
</feature>
<sequence length="584" mass="67186">MKFNLLKKEIHHNSWRLYVTILVLGLLTALLSTSQIEVTKHLTDTLVSNSINSQQVVLWMGLLFSVYIGMNLIKVINTYFQDKVRIQMSFNLDTIFLNKINPQAITNVETPKYQNELNIAKYGFDSISGLTLSFLQFVSLLFSITFYFVVIFQKIWFLPFIILLLNLPKLLTESKLAVKDYQFVEQTTEVSRKRSILQSLLLTPLAIKEILIFSAKPFILNHWDQSYREEIIQTLKYKRHESVKKLILGLQSNLGLLLNQSVLVFALMNKIISFGDYISLLAAITMIESSFYGVASYYRQIKQYHISTKKLVDFFGKYSNIGIESKDSVSIRSKDLSIQNLNFQYPNQKFKTLNGIHLNIKSGEKISIVGSNGSGKSTLSKIIAGLHDIEAQTVFIGGIDIKLLDSTSYFSNFSMVTQDFMKYPFTLKENISLSDKPNIEKILSIKRTYSNLIPDIDLNTVLGYEYEGSRQLSGGQWQKVALARALYKDCEFMILDEATSALDPESEFKFINTYIQEERRKNLIFITHRLNLCKLFDRIIVMDNGRIVEVGTHHQLMNSRGTYYNLYQSQKMEEEYNGLVQTTI</sequence>
<keyword evidence="6 7" id="KW-0472">Membrane</keyword>
<dbReference type="Pfam" id="PF00005">
    <property type="entry name" value="ABC_tran"/>
    <property type="match status" value="1"/>
</dbReference>
<evidence type="ECO:0000259" key="9">
    <source>
        <dbReference type="PROSITE" id="PS50929"/>
    </source>
</evidence>
<feature type="transmembrane region" description="Helical" evidence="7">
    <location>
        <begin position="246"/>
        <end position="268"/>
    </location>
</feature>
<dbReference type="InterPro" id="IPR003439">
    <property type="entry name" value="ABC_transporter-like_ATP-bd"/>
</dbReference>
<evidence type="ECO:0000256" key="7">
    <source>
        <dbReference type="SAM" id="Phobius"/>
    </source>
</evidence>
<dbReference type="SUPFAM" id="SSF52540">
    <property type="entry name" value="P-loop containing nucleoside triphosphate hydrolases"/>
    <property type="match status" value="1"/>
</dbReference>
<dbReference type="EMBL" id="CP145892">
    <property type="protein sequence ID" value="WWP21229.1"/>
    <property type="molecule type" value="Genomic_DNA"/>
</dbReference>
<dbReference type="InterPro" id="IPR011527">
    <property type="entry name" value="ABC1_TM_dom"/>
</dbReference>
<dbReference type="Gene3D" id="1.20.1560.10">
    <property type="entry name" value="ABC transporter type 1, transmembrane domain"/>
    <property type="match status" value="1"/>
</dbReference>
<organism evidence="10 11">
    <name type="scientific">Paenibacillus amylolyticus</name>
    <dbReference type="NCBI Taxonomy" id="1451"/>
    <lineage>
        <taxon>Bacteria</taxon>
        <taxon>Bacillati</taxon>
        <taxon>Bacillota</taxon>
        <taxon>Bacilli</taxon>
        <taxon>Bacillales</taxon>
        <taxon>Paenibacillaceae</taxon>
        <taxon>Paenibacillus</taxon>
    </lineage>
</organism>
<dbReference type="Gene3D" id="3.40.50.300">
    <property type="entry name" value="P-loop containing nucleotide triphosphate hydrolases"/>
    <property type="match status" value="1"/>
</dbReference>
<accession>A0ABD8AW53</accession>
<gene>
    <name evidence="10" type="ORF">V6668_03290</name>
</gene>
<dbReference type="RefSeq" id="WP_338707697.1">
    <property type="nucleotide sequence ID" value="NZ_CP145892.1"/>
</dbReference>
<evidence type="ECO:0000259" key="8">
    <source>
        <dbReference type="PROSITE" id="PS50893"/>
    </source>
</evidence>
<dbReference type="GeneID" id="93474457"/>
<dbReference type="CDD" id="cd03228">
    <property type="entry name" value="ABCC_MRP_Like"/>
    <property type="match status" value="1"/>
</dbReference>
<dbReference type="InterPro" id="IPR036640">
    <property type="entry name" value="ABC1_TM_sf"/>
</dbReference>
<dbReference type="InterPro" id="IPR027417">
    <property type="entry name" value="P-loop_NTPase"/>
</dbReference>
<feature type="domain" description="ABC transporter" evidence="8">
    <location>
        <begin position="336"/>
        <end position="569"/>
    </location>
</feature>
<feature type="domain" description="ABC transmembrane type-1" evidence="9">
    <location>
        <begin position="19"/>
        <end position="303"/>
    </location>
</feature>
<evidence type="ECO:0000256" key="1">
    <source>
        <dbReference type="ARBA" id="ARBA00004651"/>
    </source>
</evidence>
<evidence type="ECO:0000256" key="4">
    <source>
        <dbReference type="ARBA" id="ARBA00022840"/>
    </source>
</evidence>
<proteinExistence type="predicted"/>
<evidence type="ECO:0000256" key="6">
    <source>
        <dbReference type="ARBA" id="ARBA00023136"/>
    </source>
</evidence>
<dbReference type="SMART" id="SM00382">
    <property type="entry name" value="AAA"/>
    <property type="match status" value="1"/>
</dbReference>
<dbReference type="GO" id="GO:0005524">
    <property type="term" value="F:ATP binding"/>
    <property type="evidence" value="ECO:0007669"/>
    <property type="project" value="UniProtKB-KW"/>
</dbReference>
<evidence type="ECO:0000256" key="2">
    <source>
        <dbReference type="ARBA" id="ARBA00022692"/>
    </source>
</evidence>
<keyword evidence="5 7" id="KW-1133">Transmembrane helix</keyword>
<dbReference type="InterPro" id="IPR039421">
    <property type="entry name" value="Type_1_exporter"/>
</dbReference>
<name>A0ABD8AW53_PAEAM</name>
<evidence type="ECO:0000256" key="3">
    <source>
        <dbReference type="ARBA" id="ARBA00022741"/>
    </source>
</evidence>
<reference evidence="10 11" key="1">
    <citation type="submission" date="2024-02" db="EMBL/GenBank/DDBJ databases">
        <title>Complete sequences of two Paenibacillus sp. strains and one Lysinibacillus strain isolated from the environment on STAA medium highlight biotechnological potential.</title>
        <authorList>
            <person name="Attere S.A."/>
            <person name="Piche L.C."/>
            <person name="Intertaglia L."/>
            <person name="Lami R."/>
            <person name="Charette S.J."/>
            <person name="Vincent A.T."/>
        </authorList>
    </citation>
    <scope>NUCLEOTIDE SEQUENCE [LARGE SCALE GENOMIC DNA]</scope>
    <source>
        <strain evidence="10 11">Y5S-7</strain>
    </source>
</reference>
<feature type="transmembrane region" description="Helical" evidence="7">
    <location>
        <begin position="127"/>
        <end position="149"/>
    </location>
</feature>
<dbReference type="SUPFAM" id="SSF90123">
    <property type="entry name" value="ABC transporter transmembrane region"/>
    <property type="match status" value="1"/>
</dbReference>
<keyword evidence="2 7" id="KW-0812">Transmembrane</keyword>
<feature type="transmembrane region" description="Helical" evidence="7">
    <location>
        <begin position="274"/>
        <end position="295"/>
    </location>
</feature>
<dbReference type="PROSITE" id="PS50893">
    <property type="entry name" value="ABC_TRANSPORTER_2"/>
    <property type="match status" value="1"/>
</dbReference>
<evidence type="ECO:0000313" key="10">
    <source>
        <dbReference type="EMBL" id="WWP21229.1"/>
    </source>
</evidence>
<dbReference type="AlphaFoldDB" id="A0ABD8AW53"/>
<comment type="subcellular location">
    <subcellularLocation>
        <location evidence="1">Cell membrane</location>
        <topology evidence="1">Multi-pass membrane protein</topology>
    </subcellularLocation>
</comment>
<dbReference type="PANTHER" id="PTHR24221">
    <property type="entry name" value="ATP-BINDING CASSETTE SUB-FAMILY B"/>
    <property type="match status" value="1"/>
</dbReference>
<dbReference type="Proteomes" id="UP001364764">
    <property type="component" value="Chromosome"/>
</dbReference>
<dbReference type="PROSITE" id="PS00211">
    <property type="entry name" value="ABC_TRANSPORTER_1"/>
    <property type="match status" value="1"/>
</dbReference>
<dbReference type="InterPro" id="IPR017871">
    <property type="entry name" value="ABC_transporter-like_CS"/>
</dbReference>
<keyword evidence="3" id="KW-0547">Nucleotide-binding</keyword>
<evidence type="ECO:0000313" key="11">
    <source>
        <dbReference type="Proteomes" id="UP001364764"/>
    </source>
</evidence>
<dbReference type="InterPro" id="IPR003593">
    <property type="entry name" value="AAA+_ATPase"/>
</dbReference>
<feature type="transmembrane region" description="Helical" evidence="7">
    <location>
        <begin position="155"/>
        <end position="172"/>
    </location>
</feature>